<name>A0A5A9PCS1_9TELE</name>
<sequence length="116" mass="12211">MEGSHLCTSLPPSSVPAFAAISNTPAVSSILGEEDEEEYDEAGDICPFISFPTLTHQLGNHRHSACGLVSSPGLMVFPVSITGLTSSPPDDPSAVAGQMLLLTIPSRRHPGELQVW</sequence>
<dbReference type="AlphaFoldDB" id="A0A5A9PCS1"/>
<protein>
    <submittedName>
        <fullName evidence="1">Uncharacterized protein</fullName>
    </submittedName>
</protein>
<evidence type="ECO:0000313" key="1">
    <source>
        <dbReference type="EMBL" id="KAA0718809.1"/>
    </source>
</evidence>
<organism evidence="1 2">
    <name type="scientific">Triplophysa tibetana</name>
    <dbReference type="NCBI Taxonomy" id="1572043"/>
    <lineage>
        <taxon>Eukaryota</taxon>
        <taxon>Metazoa</taxon>
        <taxon>Chordata</taxon>
        <taxon>Craniata</taxon>
        <taxon>Vertebrata</taxon>
        <taxon>Euteleostomi</taxon>
        <taxon>Actinopterygii</taxon>
        <taxon>Neopterygii</taxon>
        <taxon>Teleostei</taxon>
        <taxon>Ostariophysi</taxon>
        <taxon>Cypriniformes</taxon>
        <taxon>Nemacheilidae</taxon>
        <taxon>Triplophysa</taxon>
    </lineage>
</organism>
<keyword evidence="2" id="KW-1185">Reference proteome</keyword>
<gene>
    <name evidence="1" type="ORF">E1301_Tti011412</name>
</gene>
<accession>A0A5A9PCS1</accession>
<reference evidence="1 2" key="1">
    <citation type="journal article" date="2019" name="Mol. Ecol. Resour.">
        <title>Chromosome-level genome assembly of Triplophysa tibetana, a fish adapted to the harsh high-altitude environment of the Tibetan Plateau.</title>
        <authorList>
            <person name="Yang X."/>
            <person name="Liu H."/>
            <person name="Ma Z."/>
            <person name="Zou Y."/>
            <person name="Zou M."/>
            <person name="Mao Y."/>
            <person name="Li X."/>
            <person name="Wang H."/>
            <person name="Chen T."/>
            <person name="Wang W."/>
            <person name="Yang R."/>
        </authorList>
    </citation>
    <scope>NUCLEOTIDE SEQUENCE [LARGE SCALE GENOMIC DNA]</scope>
    <source>
        <strain evidence="1">TTIB1903HZAU</strain>
        <tissue evidence="1">Muscle</tissue>
    </source>
</reference>
<evidence type="ECO:0000313" key="2">
    <source>
        <dbReference type="Proteomes" id="UP000324632"/>
    </source>
</evidence>
<dbReference type="EMBL" id="SOYY01000007">
    <property type="protein sequence ID" value="KAA0718809.1"/>
    <property type="molecule type" value="Genomic_DNA"/>
</dbReference>
<comment type="caution">
    <text evidence="1">The sequence shown here is derived from an EMBL/GenBank/DDBJ whole genome shotgun (WGS) entry which is preliminary data.</text>
</comment>
<proteinExistence type="predicted"/>
<dbReference type="Proteomes" id="UP000324632">
    <property type="component" value="Chromosome 7"/>
</dbReference>